<dbReference type="Proteomes" id="UP000606003">
    <property type="component" value="Unassembled WGS sequence"/>
</dbReference>
<name>A0ABR8JR48_9BACT</name>
<reference evidence="1 2" key="1">
    <citation type="submission" date="2020-09" db="EMBL/GenBank/DDBJ databases">
        <authorList>
            <person name="Kim M.K."/>
        </authorList>
    </citation>
    <scope>NUCLEOTIDE SEQUENCE [LARGE SCALE GENOMIC DNA]</scope>
    <source>
        <strain evidence="1 2">BT189</strain>
    </source>
</reference>
<accession>A0ABR8JR48</accession>
<dbReference type="RefSeq" id="WP_190922843.1">
    <property type="nucleotide sequence ID" value="NZ_JACXAC010000002.1"/>
</dbReference>
<dbReference type="EMBL" id="JACXAC010000002">
    <property type="protein sequence ID" value="MBD2721565.1"/>
    <property type="molecule type" value="Genomic_DNA"/>
</dbReference>
<evidence type="ECO:0000313" key="2">
    <source>
        <dbReference type="Proteomes" id="UP000606003"/>
    </source>
</evidence>
<organism evidence="1 2">
    <name type="scientific">Hymenobacter armeniacus</name>
    <dbReference type="NCBI Taxonomy" id="2771358"/>
    <lineage>
        <taxon>Bacteria</taxon>
        <taxon>Pseudomonadati</taxon>
        <taxon>Bacteroidota</taxon>
        <taxon>Cytophagia</taxon>
        <taxon>Cytophagales</taxon>
        <taxon>Hymenobacteraceae</taxon>
        <taxon>Hymenobacter</taxon>
    </lineage>
</organism>
<evidence type="ECO:0000313" key="1">
    <source>
        <dbReference type="EMBL" id="MBD2721565.1"/>
    </source>
</evidence>
<sequence length="242" mass="26315">MAFSTRILPGFRAGLTLFLLIGLALTTPAWAQGKKKKLPPLQPGRLHLTDGRLLPAQLRLEDGDVLKALGPDGAEKTYSPDEVSSFVMGTDSFTVLRDFYVTLVRDAEHYSSSFMRVCAAGAGLELYEFRGTMSRQQVSGGNLALVGAGLALHMAAGNTAIPVYGGRQETFVMTTAWLLRRDGNPRWLTLPSGARNLREVLEPLVADDQVLAASVRWGSLRREDVPALLSQYVARKTAKAKS</sequence>
<keyword evidence="2" id="KW-1185">Reference proteome</keyword>
<proteinExistence type="predicted"/>
<comment type="caution">
    <text evidence="1">The sequence shown here is derived from an EMBL/GenBank/DDBJ whole genome shotgun (WGS) entry which is preliminary data.</text>
</comment>
<protein>
    <submittedName>
        <fullName evidence="1">Uncharacterized protein</fullName>
    </submittedName>
</protein>
<gene>
    <name evidence="1" type="ORF">IC234_05445</name>
</gene>